<dbReference type="Pfam" id="PF01420">
    <property type="entry name" value="Methylase_S"/>
    <property type="match status" value="1"/>
</dbReference>
<proteinExistence type="predicted"/>
<evidence type="ECO:0000313" key="2">
    <source>
        <dbReference type="EMBL" id="QKJ66528.1"/>
    </source>
</evidence>
<protein>
    <submittedName>
        <fullName evidence="2">Restriction endonuclease subunit S</fullName>
    </submittedName>
</protein>
<dbReference type="KEGG" id="dee:HQN60_07340"/>
<dbReference type="InterPro" id="IPR000055">
    <property type="entry name" value="Restrct_endonuc_typeI_TRD"/>
</dbReference>
<dbReference type="Proteomes" id="UP000504844">
    <property type="component" value="Chromosome"/>
</dbReference>
<evidence type="ECO:0000259" key="1">
    <source>
        <dbReference type="Pfam" id="PF01420"/>
    </source>
</evidence>
<organism evidence="2 3">
    <name type="scientific">Deefgea piscis</name>
    <dbReference type="NCBI Taxonomy" id="2739061"/>
    <lineage>
        <taxon>Bacteria</taxon>
        <taxon>Pseudomonadati</taxon>
        <taxon>Pseudomonadota</taxon>
        <taxon>Betaproteobacteria</taxon>
        <taxon>Neisseriales</taxon>
        <taxon>Chitinibacteraceae</taxon>
        <taxon>Deefgea</taxon>
    </lineage>
</organism>
<dbReference type="REBASE" id="390700">
    <property type="entry name" value="S.DspD17ORF7335P"/>
</dbReference>
<keyword evidence="3" id="KW-1185">Reference proteome</keyword>
<feature type="domain" description="Type I restriction modification DNA specificity" evidence="1">
    <location>
        <begin position="182"/>
        <end position="333"/>
    </location>
</feature>
<keyword evidence="2" id="KW-0255">Endonuclease</keyword>
<keyword evidence="2" id="KW-0540">Nuclease</keyword>
<sequence length="356" mass="40783">MFVFEAIKQAKSQREIPIDDTENGVPYIVQSMFNNMVSRTVNKQWLIEHNEAPVSGNRIVLGVTLPAVSYQPREFGASQVITAKADWLNEKNGVFISIAIFKLMYQFSYNRKPGLQIYKDMKIQLPTKNWRIDFSFIEDFISKLEAERLAELEAYLLATGLKDYTLTVEEQQVLIDYEKRLFEPFNVIDIFHVKNTSNVLSRDIVENSGKIPYLCASAENNAVSSYISHDNKYLEKGKCIFIGGKTFVVTYQDSDFYSNDSHNLTLWLKNEDIKNKLNQLYLVTCLNKSLGHQYSWGDSISNKKIQKDKVSLPTNGNKPDYATMEIFISAIQKLVIKDVVLHVDSKIAATKTIVKR</sequence>
<dbReference type="RefSeq" id="WP_173533032.1">
    <property type="nucleotide sequence ID" value="NZ_CP054143.1"/>
</dbReference>
<gene>
    <name evidence="2" type="ORF">HQN60_07340</name>
</gene>
<evidence type="ECO:0000313" key="3">
    <source>
        <dbReference type="Proteomes" id="UP000504844"/>
    </source>
</evidence>
<accession>A0A6M8SQX2</accession>
<dbReference type="GO" id="GO:0004519">
    <property type="term" value="F:endonuclease activity"/>
    <property type="evidence" value="ECO:0007669"/>
    <property type="project" value="UniProtKB-KW"/>
</dbReference>
<reference evidence="2 3" key="1">
    <citation type="submission" date="2020-05" db="EMBL/GenBank/DDBJ databases">
        <title>Complete genome sequence of Deefgea sp. D17.</title>
        <authorList>
            <person name="Bae J.-W."/>
            <person name="Han J.E."/>
        </authorList>
    </citation>
    <scope>NUCLEOTIDE SEQUENCE [LARGE SCALE GENOMIC DNA]</scope>
    <source>
        <strain evidence="2 3">D17</strain>
    </source>
</reference>
<dbReference type="GO" id="GO:0003677">
    <property type="term" value="F:DNA binding"/>
    <property type="evidence" value="ECO:0007669"/>
    <property type="project" value="InterPro"/>
</dbReference>
<keyword evidence="2" id="KW-0378">Hydrolase</keyword>
<dbReference type="AlphaFoldDB" id="A0A6M8SQX2"/>
<dbReference type="EMBL" id="CP054143">
    <property type="protein sequence ID" value="QKJ66528.1"/>
    <property type="molecule type" value="Genomic_DNA"/>
</dbReference>
<name>A0A6M8SQX2_9NEIS</name>